<feature type="compositionally biased region" description="Low complexity" evidence="1">
    <location>
        <begin position="27"/>
        <end position="36"/>
    </location>
</feature>
<feature type="region of interest" description="Disordered" evidence="1">
    <location>
        <begin position="1"/>
        <end position="48"/>
    </location>
</feature>
<dbReference type="EMBL" id="LR746281">
    <property type="protein sequence ID" value="CAA7410500.1"/>
    <property type="molecule type" value="Genomic_DNA"/>
</dbReference>
<evidence type="ECO:0000313" key="2">
    <source>
        <dbReference type="EMBL" id="CAA7410500.1"/>
    </source>
</evidence>
<keyword evidence="3" id="KW-1185">Reference proteome</keyword>
<sequence>MTGPRRSRRRQQPAGPLPPHNVLNPRPSLLPSSPKLFRIRYRGSDTKR</sequence>
<evidence type="ECO:0000313" key="3">
    <source>
        <dbReference type="Proteomes" id="UP000663760"/>
    </source>
</evidence>
<reference evidence="2" key="1">
    <citation type="submission" date="2020-02" db="EMBL/GenBank/DDBJ databases">
        <authorList>
            <person name="Scholz U."/>
            <person name="Mascher M."/>
            <person name="Fiebig A."/>
        </authorList>
    </citation>
    <scope>NUCLEOTIDE SEQUENCE</scope>
</reference>
<evidence type="ECO:0000256" key="1">
    <source>
        <dbReference type="SAM" id="MobiDB-lite"/>
    </source>
</evidence>
<dbReference type="Proteomes" id="UP000663760">
    <property type="component" value="Chromosome 18"/>
</dbReference>
<name>A0A7I8LL34_SPIIN</name>
<gene>
    <name evidence="2" type="ORF">SI8410_18021178</name>
</gene>
<feature type="compositionally biased region" description="Basic residues" evidence="1">
    <location>
        <begin position="1"/>
        <end position="11"/>
    </location>
</feature>
<protein>
    <submittedName>
        <fullName evidence="2">Uncharacterized protein</fullName>
    </submittedName>
</protein>
<organism evidence="2 3">
    <name type="scientific">Spirodela intermedia</name>
    <name type="common">Intermediate duckweed</name>
    <dbReference type="NCBI Taxonomy" id="51605"/>
    <lineage>
        <taxon>Eukaryota</taxon>
        <taxon>Viridiplantae</taxon>
        <taxon>Streptophyta</taxon>
        <taxon>Embryophyta</taxon>
        <taxon>Tracheophyta</taxon>
        <taxon>Spermatophyta</taxon>
        <taxon>Magnoliopsida</taxon>
        <taxon>Liliopsida</taxon>
        <taxon>Araceae</taxon>
        <taxon>Lemnoideae</taxon>
        <taxon>Spirodela</taxon>
    </lineage>
</organism>
<proteinExistence type="predicted"/>
<dbReference type="AlphaFoldDB" id="A0A7I8LL34"/>
<accession>A0A7I8LL34</accession>